<organism evidence="1 2">
    <name type="scientific">Belnapia arida</name>
    <dbReference type="NCBI Taxonomy" id="2804533"/>
    <lineage>
        <taxon>Bacteria</taxon>
        <taxon>Pseudomonadati</taxon>
        <taxon>Pseudomonadota</taxon>
        <taxon>Alphaproteobacteria</taxon>
        <taxon>Acetobacterales</taxon>
        <taxon>Roseomonadaceae</taxon>
        <taxon>Belnapia</taxon>
    </lineage>
</organism>
<protein>
    <recommendedName>
        <fullName evidence="3">5-methylcytosine-specific restriction enzyme subunit McrC</fullName>
    </recommendedName>
</protein>
<dbReference type="Proteomes" id="UP000660885">
    <property type="component" value="Unassembled WGS sequence"/>
</dbReference>
<dbReference type="InterPro" id="IPR014407">
    <property type="entry name" value="McrC_bac"/>
</dbReference>
<dbReference type="PIRSF" id="PIRSF003109">
    <property type="entry name" value="McrC"/>
    <property type="match status" value="1"/>
</dbReference>
<accession>A0ABS1U929</accession>
<dbReference type="EMBL" id="JAETWB010000012">
    <property type="protein sequence ID" value="MBL6080212.1"/>
    <property type="molecule type" value="Genomic_DNA"/>
</dbReference>
<comment type="caution">
    <text evidence="1">The sequence shown here is derived from an EMBL/GenBank/DDBJ whole genome shotgun (WGS) entry which is preliminary data.</text>
</comment>
<evidence type="ECO:0000313" key="1">
    <source>
        <dbReference type="EMBL" id="MBL6080212.1"/>
    </source>
</evidence>
<keyword evidence="2" id="KW-1185">Reference proteome</keyword>
<dbReference type="Pfam" id="PF10117">
    <property type="entry name" value="McrBC"/>
    <property type="match status" value="1"/>
</dbReference>
<evidence type="ECO:0008006" key="3">
    <source>
        <dbReference type="Google" id="ProtNLM"/>
    </source>
</evidence>
<name>A0ABS1U929_9PROT</name>
<dbReference type="RefSeq" id="WP_202833453.1">
    <property type="nucleotide sequence ID" value="NZ_JAETWB010000012.1"/>
</dbReference>
<evidence type="ECO:0000313" key="2">
    <source>
        <dbReference type="Proteomes" id="UP000660885"/>
    </source>
</evidence>
<gene>
    <name evidence="1" type="ORF">JMJ56_19525</name>
</gene>
<dbReference type="PANTHER" id="PTHR38733:SF1">
    <property type="entry name" value="TYPE IV METHYL-DIRECTED RESTRICTION ENZYME ECOKMCRBC"/>
    <property type="match status" value="1"/>
</dbReference>
<reference evidence="1 2" key="1">
    <citation type="submission" date="2021-01" db="EMBL/GenBank/DDBJ databases">
        <title>Belnapia mucosa sp. nov. and Belnapia arida sp. nov., isolated from the Tabernas Desert (Almeria, Spain).</title>
        <authorList>
            <person name="Molina-Menor E."/>
            <person name="Vidal-Verdu A."/>
            <person name="Calonge A."/>
            <person name="Satari L."/>
            <person name="Pereto J."/>
            <person name="Porcar M."/>
        </authorList>
    </citation>
    <scope>NUCLEOTIDE SEQUENCE [LARGE SCALE GENOMIC DNA]</scope>
    <source>
        <strain evidence="1 2">T18</strain>
    </source>
</reference>
<sequence>MRARAIPIRNIYYLFLYAWGRFAEGRQVEVGTDDSPDLANLLARVLANGVRRLLRRGIDRDYQERIEELRHPRGRLLPSPSIAGGALVRQRLVCAYDELTPDAPANRILKATLRRLAAHHEVQPGLRDELRTLARRFDEVHDVPLSRNLFRRTRPPRGGGHYDLLLRICEMAFEASLPEEGGRGSKFTALLEDEVRMSMVFEQFVRNFLDREQLAYRVGAEFVEWSAGELDQLHERYLPGMRADVVLRSDAEVVIIDTKFYAETFRAYRGGHPRIRSEHLYQILSYLEHAGRADLWRRPVRGLLVYPSIDGQELRLDYTLGSHRIGVRVIDLARHWTHVHERMLGLALG</sequence>
<dbReference type="InterPro" id="IPR019292">
    <property type="entry name" value="McrC"/>
</dbReference>
<proteinExistence type="predicted"/>
<dbReference type="PANTHER" id="PTHR38733">
    <property type="entry name" value="PROTEIN MCRC"/>
    <property type="match status" value="1"/>
</dbReference>